<dbReference type="InterPro" id="IPR004358">
    <property type="entry name" value="Sig_transdc_His_kin-like_C"/>
</dbReference>
<evidence type="ECO:0000256" key="4">
    <source>
        <dbReference type="ARBA" id="ARBA00022475"/>
    </source>
</evidence>
<dbReference type="CDD" id="cd17546">
    <property type="entry name" value="REC_hyHK_CKI1_RcsC-like"/>
    <property type="match status" value="1"/>
</dbReference>
<evidence type="ECO:0000256" key="13">
    <source>
        <dbReference type="PROSITE-ProRule" id="PRU00169"/>
    </source>
</evidence>
<evidence type="ECO:0000256" key="7">
    <source>
        <dbReference type="ARBA" id="ARBA00022741"/>
    </source>
</evidence>
<evidence type="ECO:0000313" key="21">
    <source>
        <dbReference type="EMBL" id="NMF88202.1"/>
    </source>
</evidence>
<evidence type="ECO:0000256" key="10">
    <source>
        <dbReference type="ARBA" id="ARBA00023012"/>
    </source>
</evidence>
<feature type="transmembrane region" description="Helical" evidence="14">
    <location>
        <begin position="130"/>
        <end position="153"/>
    </location>
</feature>
<dbReference type="InterPro" id="IPR003594">
    <property type="entry name" value="HATPase_dom"/>
</dbReference>
<dbReference type="InterPro" id="IPR006189">
    <property type="entry name" value="CHASE_dom"/>
</dbReference>
<keyword evidence="6 14" id="KW-0812">Transmembrane</keyword>
<dbReference type="Gene3D" id="3.40.50.2300">
    <property type="match status" value="1"/>
</dbReference>
<dbReference type="Pfam" id="PF02518">
    <property type="entry name" value="HATPase_c"/>
    <property type="match status" value="1"/>
</dbReference>
<feature type="domain" description="CHASE" evidence="19">
    <location>
        <begin position="262"/>
        <end position="432"/>
    </location>
</feature>
<feature type="modified residue" description="Phosphohistidine" evidence="12">
    <location>
        <position position="1666"/>
    </location>
</feature>
<dbReference type="SMART" id="SM00086">
    <property type="entry name" value="PAC"/>
    <property type="match status" value="4"/>
</dbReference>
<dbReference type="InterPro" id="IPR001789">
    <property type="entry name" value="Sig_transdc_resp-reg_receiver"/>
</dbReference>
<accession>A0ABX1MJR8</accession>
<feature type="domain" description="Response regulatory" evidence="16">
    <location>
        <begin position="1473"/>
        <end position="1590"/>
    </location>
</feature>
<dbReference type="InterPro" id="IPR035965">
    <property type="entry name" value="PAS-like_dom_sf"/>
</dbReference>
<feature type="transmembrane region" description="Helical" evidence="14">
    <location>
        <begin position="91"/>
        <end position="110"/>
    </location>
</feature>
<evidence type="ECO:0000259" key="20">
    <source>
        <dbReference type="PROSITE" id="PS50894"/>
    </source>
</evidence>
<evidence type="ECO:0000259" key="16">
    <source>
        <dbReference type="PROSITE" id="PS50110"/>
    </source>
</evidence>
<keyword evidence="10" id="KW-0902">Two-component regulatory system</keyword>
<dbReference type="InterPro" id="IPR011006">
    <property type="entry name" value="CheY-like_superfamily"/>
</dbReference>
<dbReference type="InterPro" id="IPR008207">
    <property type="entry name" value="Sig_transdc_His_kin_Hpt_dom"/>
</dbReference>
<dbReference type="InterPro" id="IPR036890">
    <property type="entry name" value="HATPase_C_sf"/>
</dbReference>
<protein>
    <recommendedName>
        <fullName evidence="3">histidine kinase</fullName>
        <ecNumber evidence="3">2.7.13.3</ecNumber>
    </recommendedName>
</protein>
<keyword evidence="7" id="KW-0547">Nucleotide-binding</keyword>
<comment type="caution">
    <text evidence="21">The sequence shown here is derived from an EMBL/GenBank/DDBJ whole genome shotgun (WGS) entry which is preliminary data.</text>
</comment>
<dbReference type="SUPFAM" id="SSF55785">
    <property type="entry name" value="PYP-like sensor domain (PAS domain)"/>
    <property type="match status" value="4"/>
</dbReference>
<dbReference type="Pfam" id="PF03924">
    <property type="entry name" value="CHASE"/>
    <property type="match status" value="1"/>
</dbReference>
<evidence type="ECO:0000256" key="5">
    <source>
        <dbReference type="ARBA" id="ARBA00022553"/>
    </source>
</evidence>
<dbReference type="PROSITE" id="PS50839">
    <property type="entry name" value="CHASE"/>
    <property type="match status" value="1"/>
</dbReference>
<dbReference type="Pfam" id="PF00072">
    <property type="entry name" value="Response_reg"/>
    <property type="match status" value="1"/>
</dbReference>
<dbReference type="PROSITE" id="PS50894">
    <property type="entry name" value="HPT"/>
    <property type="match status" value="1"/>
</dbReference>
<dbReference type="PANTHER" id="PTHR45339">
    <property type="entry name" value="HYBRID SIGNAL TRANSDUCTION HISTIDINE KINASE J"/>
    <property type="match status" value="1"/>
</dbReference>
<dbReference type="InterPro" id="IPR001610">
    <property type="entry name" value="PAC"/>
</dbReference>
<comment type="subcellular location">
    <subcellularLocation>
        <location evidence="2">Cell membrane</location>
        <topology evidence="2">Multi-pass membrane protein</topology>
    </subcellularLocation>
</comment>
<proteinExistence type="predicted"/>
<dbReference type="PROSITE" id="PS50113">
    <property type="entry name" value="PAC"/>
    <property type="match status" value="2"/>
</dbReference>
<dbReference type="SMART" id="SM00448">
    <property type="entry name" value="REC"/>
    <property type="match status" value="1"/>
</dbReference>
<gene>
    <name evidence="21" type="ORF">GPA26_06865</name>
</gene>
<evidence type="ECO:0000256" key="1">
    <source>
        <dbReference type="ARBA" id="ARBA00000085"/>
    </source>
</evidence>
<feature type="modified residue" description="4-aspartylphosphate" evidence="13">
    <location>
        <position position="1522"/>
    </location>
</feature>
<evidence type="ECO:0000256" key="3">
    <source>
        <dbReference type="ARBA" id="ARBA00012438"/>
    </source>
</evidence>
<dbReference type="Gene3D" id="3.30.565.10">
    <property type="entry name" value="Histidine kinase-like ATPase, C-terminal domain"/>
    <property type="match status" value="1"/>
</dbReference>
<keyword evidence="22" id="KW-1185">Reference proteome</keyword>
<evidence type="ECO:0000256" key="12">
    <source>
        <dbReference type="PROSITE-ProRule" id="PRU00110"/>
    </source>
</evidence>
<dbReference type="NCBIfam" id="TIGR00229">
    <property type="entry name" value="sensory_box"/>
    <property type="match status" value="4"/>
</dbReference>
<keyword evidence="5 13" id="KW-0597">Phosphoprotein</keyword>
<keyword evidence="8" id="KW-0067">ATP-binding</keyword>
<dbReference type="PROSITE" id="PS50109">
    <property type="entry name" value="HIS_KIN"/>
    <property type="match status" value="1"/>
</dbReference>
<sequence>MDIVSGLVWSARSGPRSNVLLNIALAGAMYVAGGLAGRLLALSPGYAAPAWPAAGLALAAVLVLGVRCWPGVWVGAFLLDLWLDRSATGGAVAAITASGATIQALLGFWLTRRFVEETSPHPRHGELWRLLFRAGPLACVASATIGVLTLRGFGRLGDAEILNQWMVWWAGDVVGVLLCMPLALLVWPRAHHPWARDRSATALPIVMTVALIAAGNVGLARLEQTKAQRATERLKTEAHQLGFLPLPSAIDALIDVERLFAAMGEVTPREFSVFATHVMSRPGLLALAWLPRVEAAERPAFEAALRGARLGDFRITERAPDGGFSDAAARSVYFPGLFIEPLERNRAARGFDFASQAARRMAMERARDTGQPVATEVLPLVQNGRIGVPVFIPVYRQDAATDRTSVAARRAALRGFVMGSFELEALFGPLASAAQERGLGFRVSDVTPGDEARVLAGTLAVDVAPNWNRDVQFGGRLWRLELQHVTGLWNPGASLGSRAFLGFSVVAAFLITLVGLGTAGRKAAVEALVAERTAELEQELRARQAAEVALQQSEKDLDITLHSIGDAVMATDANGRITRLNPIAERLTGWSLDQAIGHPVQEVFRIINEETRRQTEVPIDEVLRTGEIHGLANHTVLIARDGREHTIADSAAPIVDAAGVVQGVVLVFRDVTDERRAEVALAASEARYRQFIELSPFGVFLQCDGRFKFLNPKAIAMLGGRSEEQFIGREVLDFIHPEDRGIAAERIRRLNAEWQLASSIEEKLIRLDGSWFYGEVTAVPYEHQGRVGALVLFQDITARRQAEEQRDRFFALSLDLLCIAGMDGYFKRINPAFSGVLGWSEDEILARPFMALVHPDDVPATAQVMERLAAGDALQNFENRYRTKDGAWRWLEWKALPQPDGLIYATARDVTEQHDAAQRLSHMNRALERRVVERTAALDALNAKEEEIRAVVDHLLECVVRIDSRGKVVGVNPAVETIFGYRPEEVVGQNVSCLIPEPHRSQHDRYLDRYRQTGEAHIIGIGREVEGLHKDGRLIPLELSIAEYALRGEHFFIGTLRDIRERKALIAELSAARTDAEQASRAKSAFLATMSHEIRTPMNGVIGMVDVLANSRLSEHQSDLIRTIRESASALLGIIDDILDFSKIEAGRLEIERAPLSIADLVEGLCNSLVPVAARRGVELALFISPDVPERVLSDDVRLRQVLYNLVGNAIKFSAGRPDVRGRVSVRVEVAEQMPFRLAIRIADNGIGIAPETLGSLFAPFSQAEASTTRRFGGTGLGLAICRRLVDLMDGEIVVESLPGAGSRFTVTLPFEIAGEQPARALPDLKAIDCILIENADLNASDLRAYLEHAGARVFVASDERAAAEQAARVAGPAVVIAYADHRREQTSDVLKDIPNAHRLYITHGRRRRARVAGPDRVILDGDALRRQALLHAVAVAAGRASPEIVHDSGSGVQEDDEAPPPSVAEARALGRLILVAEDDEINQKVVLQQLALLGFAAEVASTGIEALRMWRNGHYALVLTDLHMPEMDGYALAEAIRREEAGRRRIPILALTANALRGEANRAHAMGMDEYLTKPIQIHVLRAALEKWLPVPRASHAAPPLTASTRAASPTPVVDVAVLRALVGDDKETVCAILGDYLVVARQQAAELQAAFADGDIRTVGALAHRLKASSRAVGAAALGDLCAELENAGRAEDREAIAHRIAQFDLILGTVLAEIAVLIEQNTS</sequence>
<feature type="domain" description="PAS" evidence="17">
    <location>
        <begin position="553"/>
        <end position="626"/>
    </location>
</feature>
<dbReference type="Gene3D" id="1.10.287.130">
    <property type="match status" value="1"/>
</dbReference>
<dbReference type="SMART" id="SM00091">
    <property type="entry name" value="PAS"/>
    <property type="match status" value="4"/>
</dbReference>
<evidence type="ECO:0000259" key="19">
    <source>
        <dbReference type="PROSITE" id="PS50839"/>
    </source>
</evidence>
<evidence type="ECO:0000256" key="14">
    <source>
        <dbReference type="SAM" id="Phobius"/>
    </source>
</evidence>
<dbReference type="PROSITE" id="PS50112">
    <property type="entry name" value="PAS"/>
    <property type="match status" value="4"/>
</dbReference>
<dbReference type="RefSeq" id="WP_169205626.1">
    <property type="nucleotide sequence ID" value="NZ_CP059560.1"/>
</dbReference>
<dbReference type="Gene3D" id="3.30.450.350">
    <property type="entry name" value="CHASE domain"/>
    <property type="match status" value="1"/>
</dbReference>
<reference evidence="21 22" key="1">
    <citation type="submission" date="2019-12" db="EMBL/GenBank/DDBJ databases">
        <title>Comparative genomics gives insights into the taxonomy of the Azoarcus-Aromatoleum group and reveals separate origins of nif in the plant-associated Azoarcus and non-plant-associated Aromatoleum sub-groups.</title>
        <authorList>
            <person name="Lafos M."/>
            <person name="Maluk M."/>
            <person name="Batista M."/>
            <person name="Junghare M."/>
            <person name="Carmona M."/>
            <person name="Faoro H."/>
            <person name="Cruz L.M."/>
            <person name="Battistoni F."/>
            <person name="De Souza E."/>
            <person name="Pedrosa F."/>
            <person name="Chen W.-M."/>
            <person name="Poole P.S."/>
            <person name="Dixon R.A."/>
            <person name="James E.K."/>
        </authorList>
    </citation>
    <scope>NUCLEOTIDE SEQUENCE [LARGE SCALE GENOMIC DNA]</scope>
    <source>
        <strain evidence="21 22">ToN1</strain>
    </source>
</reference>
<dbReference type="SUPFAM" id="SSF47384">
    <property type="entry name" value="Homodimeric domain of signal transducing histidine kinase"/>
    <property type="match status" value="1"/>
</dbReference>
<dbReference type="Gene3D" id="1.20.120.160">
    <property type="entry name" value="HPT domain"/>
    <property type="match status" value="1"/>
</dbReference>
<dbReference type="CDD" id="cd16922">
    <property type="entry name" value="HATPase_EvgS-ArcB-TorS-like"/>
    <property type="match status" value="1"/>
</dbReference>
<feature type="transmembrane region" description="Helical" evidence="14">
    <location>
        <begin position="19"/>
        <end position="41"/>
    </location>
</feature>
<keyword evidence="4" id="KW-1003">Cell membrane</keyword>
<evidence type="ECO:0000259" key="17">
    <source>
        <dbReference type="PROSITE" id="PS50112"/>
    </source>
</evidence>
<organism evidence="21 22">
    <name type="scientific">Aromatoleum petrolei</name>
    <dbReference type="NCBI Taxonomy" id="76116"/>
    <lineage>
        <taxon>Bacteria</taxon>
        <taxon>Pseudomonadati</taxon>
        <taxon>Pseudomonadota</taxon>
        <taxon>Betaproteobacteria</taxon>
        <taxon>Rhodocyclales</taxon>
        <taxon>Rhodocyclaceae</taxon>
        <taxon>Aromatoleum</taxon>
    </lineage>
</organism>
<dbReference type="InterPro" id="IPR042240">
    <property type="entry name" value="CHASE_sf"/>
</dbReference>
<dbReference type="Proteomes" id="UP000652074">
    <property type="component" value="Unassembled WGS sequence"/>
</dbReference>
<dbReference type="Gene3D" id="3.30.450.20">
    <property type="entry name" value="PAS domain"/>
    <property type="match status" value="4"/>
</dbReference>
<dbReference type="CDD" id="cd00130">
    <property type="entry name" value="PAS"/>
    <property type="match status" value="4"/>
</dbReference>
<dbReference type="PANTHER" id="PTHR45339:SF1">
    <property type="entry name" value="HYBRID SIGNAL TRANSDUCTION HISTIDINE KINASE J"/>
    <property type="match status" value="1"/>
</dbReference>
<dbReference type="Pfam" id="PF08448">
    <property type="entry name" value="PAS_4"/>
    <property type="match status" value="2"/>
</dbReference>
<dbReference type="InterPro" id="IPR013655">
    <property type="entry name" value="PAS_fold_3"/>
</dbReference>
<dbReference type="InterPro" id="IPR007895">
    <property type="entry name" value="MASE1"/>
</dbReference>
<evidence type="ECO:0000256" key="2">
    <source>
        <dbReference type="ARBA" id="ARBA00004651"/>
    </source>
</evidence>
<dbReference type="EC" id="2.7.13.3" evidence="3"/>
<evidence type="ECO:0000256" key="6">
    <source>
        <dbReference type="ARBA" id="ARBA00022692"/>
    </source>
</evidence>
<feature type="transmembrane region" description="Helical" evidence="14">
    <location>
        <begin position="199"/>
        <end position="219"/>
    </location>
</feature>
<feature type="transmembrane region" description="Helical" evidence="14">
    <location>
        <begin position="53"/>
        <end position="79"/>
    </location>
</feature>
<evidence type="ECO:0000259" key="15">
    <source>
        <dbReference type="PROSITE" id="PS50109"/>
    </source>
</evidence>
<keyword evidence="9 14" id="KW-1133">Transmembrane helix</keyword>
<dbReference type="SMART" id="SM00387">
    <property type="entry name" value="HATPase_c"/>
    <property type="match status" value="1"/>
</dbReference>
<keyword evidence="11 14" id="KW-0472">Membrane</keyword>
<evidence type="ECO:0000259" key="18">
    <source>
        <dbReference type="PROSITE" id="PS50113"/>
    </source>
</evidence>
<dbReference type="InterPro" id="IPR005467">
    <property type="entry name" value="His_kinase_dom"/>
</dbReference>
<dbReference type="PROSITE" id="PS50110">
    <property type="entry name" value="RESPONSE_REGULATORY"/>
    <property type="match status" value="1"/>
</dbReference>
<feature type="domain" description="PAS" evidence="17">
    <location>
        <begin position="944"/>
        <end position="1014"/>
    </location>
</feature>
<dbReference type="CDD" id="cd00082">
    <property type="entry name" value="HisKA"/>
    <property type="match status" value="1"/>
</dbReference>
<feature type="domain" description="Histidine kinase" evidence="15">
    <location>
        <begin position="1089"/>
        <end position="1313"/>
    </location>
</feature>
<dbReference type="Pfam" id="PF08447">
    <property type="entry name" value="PAS_3"/>
    <property type="match status" value="1"/>
</dbReference>
<feature type="domain" description="PAS" evidence="17">
    <location>
        <begin position="684"/>
        <end position="749"/>
    </location>
</feature>
<name>A0ABX1MJR8_9RHOO</name>
<dbReference type="SUPFAM" id="SSF55874">
    <property type="entry name" value="ATPase domain of HSP90 chaperone/DNA topoisomerase II/histidine kinase"/>
    <property type="match status" value="1"/>
</dbReference>
<dbReference type="SMART" id="SM00388">
    <property type="entry name" value="HisKA"/>
    <property type="match status" value="1"/>
</dbReference>
<dbReference type="PRINTS" id="PR00344">
    <property type="entry name" value="BCTRLSENSOR"/>
</dbReference>
<dbReference type="SUPFAM" id="SSF52172">
    <property type="entry name" value="CheY-like"/>
    <property type="match status" value="1"/>
</dbReference>
<dbReference type="Pfam" id="PF05231">
    <property type="entry name" value="MASE1"/>
    <property type="match status" value="1"/>
</dbReference>
<dbReference type="Pfam" id="PF00512">
    <property type="entry name" value="HisKA"/>
    <property type="match status" value="1"/>
</dbReference>
<dbReference type="Pfam" id="PF00989">
    <property type="entry name" value="PAS"/>
    <property type="match status" value="1"/>
</dbReference>
<comment type="catalytic activity">
    <reaction evidence="1">
        <text>ATP + protein L-histidine = ADP + protein N-phospho-L-histidine.</text>
        <dbReference type="EC" id="2.7.13.3"/>
    </reaction>
</comment>
<feature type="transmembrane region" description="Helical" evidence="14">
    <location>
        <begin position="165"/>
        <end position="187"/>
    </location>
</feature>
<evidence type="ECO:0000256" key="9">
    <source>
        <dbReference type="ARBA" id="ARBA00022989"/>
    </source>
</evidence>
<dbReference type="SUPFAM" id="SSF47226">
    <property type="entry name" value="Histidine-containing phosphotransfer domain, HPT domain"/>
    <property type="match status" value="1"/>
</dbReference>
<feature type="domain" description="PAC" evidence="18">
    <location>
        <begin position="631"/>
        <end position="683"/>
    </location>
</feature>
<evidence type="ECO:0000256" key="11">
    <source>
        <dbReference type="ARBA" id="ARBA00023136"/>
    </source>
</evidence>
<dbReference type="InterPro" id="IPR013767">
    <property type="entry name" value="PAS_fold"/>
</dbReference>
<dbReference type="InterPro" id="IPR003661">
    <property type="entry name" value="HisK_dim/P_dom"/>
</dbReference>
<dbReference type="SMART" id="SM01079">
    <property type="entry name" value="CHASE"/>
    <property type="match status" value="1"/>
</dbReference>
<dbReference type="InterPro" id="IPR013656">
    <property type="entry name" value="PAS_4"/>
</dbReference>
<dbReference type="InterPro" id="IPR000700">
    <property type="entry name" value="PAS-assoc_C"/>
</dbReference>
<feature type="domain" description="PAS" evidence="17">
    <location>
        <begin position="823"/>
        <end position="872"/>
    </location>
</feature>
<evidence type="ECO:0000256" key="8">
    <source>
        <dbReference type="ARBA" id="ARBA00022840"/>
    </source>
</evidence>
<dbReference type="EMBL" id="WTVR01000010">
    <property type="protein sequence ID" value="NMF88202.1"/>
    <property type="molecule type" value="Genomic_DNA"/>
</dbReference>
<dbReference type="InterPro" id="IPR000014">
    <property type="entry name" value="PAS"/>
</dbReference>
<feature type="domain" description="HPt" evidence="20">
    <location>
        <begin position="1627"/>
        <end position="1726"/>
    </location>
</feature>
<dbReference type="CDD" id="cd00088">
    <property type="entry name" value="HPT"/>
    <property type="match status" value="1"/>
</dbReference>
<dbReference type="InterPro" id="IPR036097">
    <property type="entry name" value="HisK_dim/P_sf"/>
</dbReference>
<feature type="domain" description="PAC" evidence="18">
    <location>
        <begin position="758"/>
        <end position="808"/>
    </location>
</feature>
<dbReference type="Pfam" id="PF01627">
    <property type="entry name" value="Hpt"/>
    <property type="match status" value="1"/>
</dbReference>
<dbReference type="InterPro" id="IPR036641">
    <property type="entry name" value="HPT_dom_sf"/>
</dbReference>
<evidence type="ECO:0000313" key="22">
    <source>
        <dbReference type="Proteomes" id="UP000652074"/>
    </source>
</evidence>